<keyword evidence="1" id="KW-0560">Oxidoreductase</keyword>
<dbReference type="Proteomes" id="UP001610432">
    <property type="component" value="Unassembled WGS sequence"/>
</dbReference>
<keyword evidence="6" id="KW-1185">Reference proteome</keyword>
<feature type="signal peptide" evidence="3">
    <location>
        <begin position="1"/>
        <end position="27"/>
    </location>
</feature>
<keyword evidence="3" id="KW-0732">Signal</keyword>
<organism evidence="5 6">
    <name type="scientific">Aspergillus lucknowensis</name>
    <dbReference type="NCBI Taxonomy" id="176173"/>
    <lineage>
        <taxon>Eukaryota</taxon>
        <taxon>Fungi</taxon>
        <taxon>Dikarya</taxon>
        <taxon>Ascomycota</taxon>
        <taxon>Pezizomycotina</taxon>
        <taxon>Eurotiomycetes</taxon>
        <taxon>Eurotiomycetidae</taxon>
        <taxon>Eurotiales</taxon>
        <taxon>Aspergillaceae</taxon>
        <taxon>Aspergillus</taxon>
        <taxon>Aspergillus subgen. Nidulantes</taxon>
    </lineage>
</organism>
<dbReference type="PANTHER" id="PTHR10366">
    <property type="entry name" value="NAD DEPENDENT EPIMERASE/DEHYDRATASE"/>
    <property type="match status" value="1"/>
</dbReference>
<dbReference type="InterPro" id="IPR050425">
    <property type="entry name" value="NAD(P)_dehydrat-like"/>
</dbReference>
<dbReference type="EMBL" id="JBFXLQ010000015">
    <property type="protein sequence ID" value="KAL2868104.1"/>
    <property type="molecule type" value="Genomic_DNA"/>
</dbReference>
<feature type="domain" description="NAD-dependent epimerase/dehydratase" evidence="4">
    <location>
        <begin position="4"/>
        <end position="201"/>
    </location>
</feature>
<dbReference type="Pfam" id="PF01370">
    <property type="entry name" value="Epimerase"/>
    <property type="match status" value="1"/>
</dbReference>
<dbReference type="RefSeq" id="XP_070887083.1">
    <property type="nucleotide sequence ID" value="XM_071035229.1"/>
</dbReference>
<dbReference type="InterPro" id="IPR001509">
    <property type="entry name" value="Epimerase_deHydtase"/>
</dbReference>
<feature type="chain" id="PRO_5046972642" description="NAD-dependent epimerase/dehydratase domain-containing protein" evidence="3">
    <location>
        <begin position="28"/>
        <end position="287"/>
    </location>
</feature>
<evidence type="ECO:0000256" key="3">
    <source>
        <dbReference type="SAM" id="SignalP"/>
    </source>
</evidence>
<evidence type="ECO:0000313" key="5">
    <source>
        <dbReference type="EMBL" id="KAL2868104.1"/>
    </source>
</evidence>
<proteinExistence type="inferred from homology"/>
<name>A0ABR4LU98_9EURO</name>
<sequence length="287" mass="31144">MSRILVTGGSVFLANALFDILLTRGHSVVTTVRTPEKAQSIHSQCPNIPTDRLSCKIVPDIANPSAFDDAVICDPPLSAVIHTASPFHYSISNAKRDKFDPAVNGIVGILQSVRRHAPSVQRVLITSSFAAKFNPPKPAGSKYSEEDWNPVTWEDAENPENAQGQSGYRTSKTLAEKEAWKFMEEEKPAYTLTVENPETAGKRHFLTSGNFCNAEIVEAIGLDFPELKSALPSGGALGDGEQPPGGAEYGYDRSALVNELGLVYRSLQESVVDTVESLNAIRERTAE</sequence>
<dbReference type="GeneID" id="98150301"/>
<dbReference type="PANTHER" id="PTHR10366:SF564">
    <property type="entry name" value="STEROL-4-ALPHA-CARBOXYLATE 3-DEHYDROGENASE, DECARBOXYLATING"/>
    <property type="match status" value="1"/>
</dbReference>
<dbReference type="InterPro" id="IPR036291">
    <property type="entry name" value="NAD(P)-bd_dom_sf"/>
</dbReference>
<protein>
    <recommendedName>
        <fullName evidence="4">NAD-dependent epimerase/dehydratase domain-containing protein</fullName>
    </recommendedName>
</protein>
<comment type="caution">
    <text evidence="5">The sequence shown here is derived from an EMBL/GenBank/DDBJ whole genome shotgun (WGS) entry which is preliminary data.</text>
</comment>
<evidence type="ECO:0000259" key="4">
    <source>
        <dbReference type="Pfam" id="PF01370"/>
    </source>
</evidence>
<evidence type="ECO:0000313" key="6">
    <source>
        <dbReference type="Proteomes" id="UP001610432"/>
    </source>
</evidence>
<dbReference type="SUPFAM" id="SSF51735">
    <property type="entry name" value="NAD(P)-binding Rossmann-fold domains"/>
    <property type="match status" value="1"/>
</dbReference>
<gene>
    <name evidence="5" type="ORF">BJX67DRAFT_60875</name>
</gene>
<accession>A0ABR4LU98</accession>
<evidence type="ECO:0000256" key="1">
    <source>
        <dbReference type="ARBA" id="ARBA00023002"/>
    </source>
</evidence>
<evidence type="ECO:0000256" key="2">
    <source>
        <dbReference type="ARBA" id="ARBA00023445"/>
    </source>
</evidence>
<reference evidence="5 6" key="1">
    <citation type="submission" date="2024-07" db="EMBL/GenBank/DDBJ databases">
        <title>Section-level genome sequencing and comparative genomics of Aspergillus sections Usti and Cavernicolus.</title>
        <authorList>
            <consortium name="Lawrence Berkeley National Laboratory"/>
            <person name="Nybo J.L."/>
            <person name="Vesth T.C."/>
            <person name="Theobald S."/>
            <person name="Frisvad J.C."/>
            <person name="Larsen T.O."/>
            <person name="Kjaerboelling I."/>
            <person name="Rothschild-Mancinelli K."/>
            <person name="Lyhne E.K."/>
            <person name="Kogle M.E."/>
            <person name="Barry K."/>
            <person name="Clum A."/>
            <person name="Na H."/>
            <person name="Ledsgaard L."/>
            <person name="Lin J."/>
            <person name="Lipzen A."/>
            <person name="Kuo A."/>
            <person name="Riley R."/>
            <person name="Mondo S."/>
            <person name="Labutti K."/>
            <person name="Haridas S."/>
            <person name="Pangalinan J."/>
            <person name="Salamov A.A."/>
            <person name="Simmons B.A."/>
            <person name="Magnuson J.K."/>
            <person name="Chen J."/>
            <person name="Drula E."/>
            <person name="Henrissat B."/>
            <person name="Wiebenga A."/>
            <person name="Lubbers R.J."/>
            <person name="Gomes A.C."/>
            <person name="Macurrencykelacurrency M.R."/>
            <person name="Stajich J."/>
            <person name="Grigoriev I.V."/>
            <person name="Mortensen U.H."/>
            <person name="De Vries R.P."/>
            <person name="Baker S.E."/>
            <person name="Andersen M.R."/>
        </authorList>
    </citation>
    <scope>NUCLEOTIDE SEQUENCE [LARGE SCALE GENOMIC DNA]</scope>
    <source>
        <strain evidence="5 6">CBS 449.75</strain>
    </source>
</reference>
<dbReference type="Gene3D" id="3.40.50.720">
    <property type="entry name" value="NAD(P)-binding Rossmann-like Domain"/>
    <property type="match status" value="2"/>
</dbReference>
<comment type="similarity">
    <text evidence="2">Belongs to the NAD(P)-dependent epimerase/dehydratase family. Dihydroflavonol-4-reductase subfamily.</text>
</comment>